<evidence type="ECO:0000313" key="3">
    <source>
        <dbReference type="Proteomes" id="UP001232063"/>
    </source>
</evidence>
<sequence>MKQSLYVKALLFFAGIIGAAVGIGQLIFPVAFEASTGIDIAGNSSLLSEIRGSGGTLLAAGVVMILGAFMPSLSAKALFIAALFYLCYGLSRVYGMLIDGIPDQGLVLVTIGEIIIGSAVLTAYRRLQRQ</sequence>
<dbReference type="RefSeq" id="WP_314511806.1">
    <property type="nucleotide sequence ID" value="NZ_JASJOU010000004.1"/>
</dbReference>
<gene>
    <name evidence="2" type="ORF">QNI22_15225</name>
</gene>
<evidence type="ECO:0000313" key="2">
    <source>
        <dbReference type="EMBL" id="MDJ1502017.1"/>
    </source>
</evidence>
<reference evidence="2" key="1">
    <citation type="submission" date="2023-05" db="EMBL/GenBank/DDBJ databases">
        <authorList>
            <person name="Zhang X."/>
        </authorList>
    </citation>
    <scope>NUCLEOTIDE SEQUENCE</scope>
    <source>
        <strain evidence="2">BD1B2-1</strain>
    </source>
</reference>
<dbReference type="Proteomes" id="UP001232063">
    <property type="component" value="Unassembled WGS sequence"/>
</dbReference>
<proteinExistence type="predicted"/>
<feature type="transmembrane region" description="Helical" evidence="1">
    <location>
        <begin position="52"/>
        <end position="70"/>
    </location>
</feature>
<accession>A0AAE3R5K8</accession>
<feature type="transmembrane region" description="Helical" evidence="1">
    <location>
        <begin position="104"/>
        <end position="124"/>
    </location>
</feature>
<evidence type="ECO:0000256" key="1">
    <source>
        <dbReference type="SAM" id="Phobius"/>
    </source>
</evidence>
<dbReference type="AlphaFoldDB" id="A0AAE3R5K8"/>
<organism evidence="2 3">
    <name type="scientific">Xanthocytophaga agilis</name>
    <dbReference type="NCBI Taxonomy" id="3048010"/>
    <lineage>
        <taxon>Bacteria</taxon>
        <taxon>Pseudomonadati</taxon>
        <taxon>Bacteroidota</taxon>
        <taxon>Cytophagia</taxon>
        <taxon>Cytophagales</taxon>
        <taxon>Rhodocytophagaceae</taxon>
        <taxon>Xanthocytophaga</taxon>
    </lineage>
</organism>
<feature type="transmembrane region" description="Helical" evidence="1">
    <location>
        <begin position="9"/>
        <end position="32"/>
    </location>
</feature>
<name>A0AAE3R5K8_9BACT</name>
<feature type="transmembrane region" description="Helical" evidence="1">
    <location>
        <begin position="77"/>
        <end position="98"/>
    </location>
</feature>
<dbReference type="InterPro" id="IPR025597">
    <property type="entry name" value="DUF4345"/>
</dbReference>
<keyword evidence="1" id="KW-0812">Transmembrane</keyword>
<protein>
    <submittedName>
        <fullName evidence="2">DUF4345 domain-containing protein</fullName>
    </submittedName>
</protein>
<comment type="caution">
    <text evidence="2">The sequence shown here is derived from an EMBL/GenBank/DDBJ whole genome shotgun (WGS) entry which is preliminary data.</text>
</comment>
<keyword evidence="1" id="KW-0472">Membrane</keyword>
<keyword evidence="1" id="KW-1133">Transmembrane helix</keyword>
<keyword evidence="3" id="KW-1185">Reference proteome</keyword>
<dbReference type="Pfam" id="PF14248">
    <property type="entry name" value="DUF4345"/>
    <property type="match status" value="1"/>
</dbReference>
<dbReference type="EMBL" id="JASJOU010000004">
    <property type="protein sequence ID" value="MDJ1502017.1"/>
    <property type="molecule type" value="Genomic_DNA"/>
</dbReference>